<keyword evidence="1" id="KW-0812">Transmembrane</keyword>
<keyword evidence="1" id="KW-0472">Membrane</keyword>
<feature type="transmembrane region" description="Helical" evidence="1">
    <location>
        <begin position="313"/>
        <end position="332"/>
    </location>
</feature>
<feature type="transmembrane region" description="Helical" evidence="1">
    <location>
        <begin position="211"/>
        <end position="229"/>
    </location>
</feature>
<evidence type="ECO:0000256" key="1">
    <source>
        <dbReference type="SAM" id="Phobius"/>
    </source>
</evidence>
<feature type="transmembrane region" description="Helical" evidence="1">
    <location>
        <begin position="274"/>
        <end position="301"/>
    </location>
</feature>
<dbReference type="Pfam" id="PF13795">
    <property type="entry name" value="HupE_UreJ_2"/>
    <property type="match status" value="1"/>
</dbReference>
<organism evidence="2 3">
    <name type="scientific">Litorimonas cladophorae</name>
    <dbReference type="NCBI Taxonomy" id="1220491"/>
    <lineage>
        <taxon>Bacteria</taxon>
        <taxon>Pseudomonadati</taxon>
        <taxon>Pseudomonadota</taxon>
        <taxon>Alphaproteobacteria</taxon>
        <taxon>Maricaulales</taxon>
        <taxon>Robiginitomaculaceae</taxon>
    </lineage>
</organism>
<evidence type="ECO:0000313" key="2">
    <source>
        <dbReference type="EMBL" id="GGX68901.1"/>
    </source>
</evidence>
<dbReference type="Proteomes" id="UP000600865">
    <property type="component" value="Unassembled WGS sequence"/>
</dbReference>
<feature type="transmembrane region" description="Helical" evidence="1">
    <location>
        <begin position="160"/>
        <end position="178"/>
    </location>
</feature>
<comment type="caution">
    <text evidence="2">The sequence shown here is derived from an EMBL/GenBank/DDBJ whole genome shotgun (WGS) entry which is preliminary data.</text>
</comment>
<keyword evidence="1" id="KW-1133">Transmembrane helix</keyword>
<name>A0A918NFF2_9PROT</name>
<dbReference type="EMBL" id="BMYV01000002">
    <property type="protein sequence ID" value="GGX68901.1"/>
    <property type="molecule type" value="Genomic_DNA"/>
</dbReference>
<dbReference type="InterPro" id="IPR032809">
    <property type="entry name" value="Put_HupE_UreJ"/>
</dbReference>
<feature type="transmembrane region" description="Helical" evidence="1">
    <location>
        <begin position="241"/>
        <end position="262"/>
    </location>
</feature>
<sequence>MRSQVSLTAALRLFIAGLVWSWVFWTTAPAAYAHEVRPAFLRITEVSPESFQVIWKQPIISGRRLRIDPKFPESCTQTDPTLDRAGSTIAERFTVNCDLQQGEISLPGLENTLTDVFVQISYLEAEPRSALLKPAAPVLPLSGPAASPAKDYLGIGVEHIIFGWDHLLFVIGLALLVGGRKVWGVATAFTLAHSITLAATALGGVSLPSRPVEILIAGSIVLLGVEILRKRAGRETLGSRRPYIIAFAVGLIHGFGFAGALAEIGLPEGTELLALFLFNIGVELGQFAVIFAALVTLWGLSKMGRYWRRSAEWMLSYGIASVAMFWVIQRVVPYFGGV</sequence>
<proteinExistence type="predicted"/>
<feature type="transmembrane region" description="Helical" evidence="1">
    <location>
        <begin position="185"/>
        <end position="205"/>
    </location>
</feature>
<accession>A0A918NFF2</accession>
<protein>
    <submittedName>
        <fullName evidence="2">Membrane protein</fullName>
    </submittedName>
</protein>
<gene>
    <name evidence="2" type="ORF">GCM10011309_18460</name>
</gene>
<keyword evidence="3" id="KW-1185">Reference proteome</keyword>
<evidence type="ECO:0000313" key="3">
    <source>
        <dbReference type="Proteomes" id="UP000600865"/>
    </source>
</evidence>
<reference evidence="2 3" key="1">
    <citation type="journal article" date="2014" name="Int. J. Syst. Evol. Microbiol.">
        <title>Complete genome sequence of Corynebacterium casei LMG S-19264T (=DSM 44701T), isolated from a smear-ripened cheese.</title>
        <authorList>
            <consortium name="US DOE Joint Genome Institute (JGI-PGF)"/>
            <person name="Walter F."/>
            <person name="Albersmeier A."/>
            <person name="Kalinowski J."/>
            <person name="Ruckert C."/>
        </authorList>
    </citation>
    <scope>NUCLEOTIDE SEQUENCE [LARGE SCALE GENOMIC DNA]</scope>
    <source>
        <strain evidence="2 3">KCTC 23968</strain>
    </source>
</reference>
<dbReference type="AlphaFoldDB" id="A0A918NFF2"/>